<reference evidence="2 3" key="1">
    <citation type="submission" date="2016-11" db="EMBL/GenBank/DDBJ databases">
        <authorList>
            <person name="Jaros S."/>
            <person name="Januszkiewicz K."/>
            <person name="Wedrychowicz H."/>
        </authorList>
    </citation>
    <scope>NUCLEOTIDE SEQUENCE [LARGE SCALE GENOMIC DNA]</scope>
    <source>
        <strain evidence="2 3">IBRC-M 10683</strain>
    </source>
</reference>
<evidence type="ECO:0000313" key="3">
    <source>
        <dbReference type="Proteomes" id="UP000183988"/>
    </source>
</evidence>
<dbReference type="Gene3D" id="3.40.50.1440">
    <property type="entry name" value="Tubulin/FtsZ, GTPase domain"/>
    <property type="match status" value="1"/>
</dbReference>
<dbReference type="InterPro" id="IPR036525">
    <property type="entry name" value="Tubulin/FtsZ_GTPase_sf"/>
</dbReference>
<keyword evidence="1" id="KW-0175">Coiled coil</keyword>
<dbReference type="OrthoDB" id="3400278at2"/>
<dbReference type="SUPFAM" id="SSF52490">
    <property type="entry name" value="Tubulin nucleotide-binding domain-like"/>
    <property type="match status" value="1"/>
</dbReference>
<proteinExistence type="predicted"/>
<evidence type="ECO:0000256" key="1">
    <source>
        <dbReference type="SAM" id="Coils"/>
    </source>
</evidence>
<keyword evidence="3" id="KW-1185">Reference proteome</keyword>
<dbReference type="Proteomes" id="UP000183988">
    <property type="component" value="Unassembled WGS sequence"/>
</dbReference>
<gene>
    <name evidence="2" type="ORF">SAMN05216225_101422</name>
</gene>
<dbReference type="RefSeq" id="WP_072889745.1">
    <property type="nucleotide sequence ID" value="NZ_FQVW01000014.1"/>
</dbReference>
<name>A0A1M5GR32_9BACI</name>
<dbReference type="Pfam" id="PF13809">
    <property type="entry name" value="Tubulin_2"/>
    <property type="match status" value="1"/>
</dbReference>
<protein>
    <submittedName>
        <fullName evidence="2">Tubulin like</fullName>
    </submittedName>
</protein>
<organism evidence="2 3">
    <name type="scientific">Ornithinibacillus halophilus</name>
    <dbReference type="NCBI Taxonomy" id="930117"/>
    <lineage>
        <taxon>Bacteria</taxon>
        <taxon>Bacillati</taxon>
        <taxon>Bacillota</taxon>
        <taxon>Bacilli</taxon>
        <taxon>Bacillales</taxon>
        <taxon>Bacillaceae</taxon>
        <taxon>Ornithinibacillus</taxon>
    </lineage>
</organism>
<accession>A0A1M5GR32</accession>
<dbReference type="InterPro" id="IPR025904">
    <property type="entry name" value="Tubulin-like"/>
</dbReference>
<dbReference type="AlphaFoldDB" id="A0A1M5GR32"/>
<evidence type="ECO:0000313" key="2">
    <source>
        <dbReference type="EMBL" id="SHG06205.1"/>
    </source>
</evidence>
<feature type="coiled-coil region" evidence="1">
    <location>
        <begin position="534"/>
        <end position="568"/>
    </location>
</feature>
<sequence length="1116" mass="129761">MSEQAPTILIGLGGIGSQIANKVYGEIPEENRGNVAIHAFDTDVNSIKKLEHIGKHVTQTSTRRSVGQYLHQYPSLSKWFPDHPELLKKTMTQGAGQVRAVSRLAFMSAIAEGKLNQVMEDIEGIFPVNSGKYEQGVRVIIITTLAGGTGSGIFLQVALYLRKLLQERFGERVLVRGAFMLPDVLTRTSALDPTEWDSVRANGYACLKELEAITQSIQNKGNDGVTINLEYRPNQVDINNRVDHAVTEKPYDFGFLYDYENTRGQHLDRVSDYIDQMSRSIYLQLFSPISDKHFSQEDNQIKQLIDSEGKGIYCGSGVTTLTYPFEEILEYLALNWSVLGLDQNWLKLDELFDEEKQQYDEDLRNGIQREKINKGKSYINHMKQLGSERFKDADPFFREMINQVYERLEDNKHGKLKSIKFIEAIEEHIEHTLNNDEELRLNSSLSMVDDELISSKESAIGEISDTESRLRYYKELIEKKVYEYRTMITHQVIFQDHDATNKAKGNSFSLNTWILKEDGPLHPVSTRFFLYDVFEQITNRLGKLRTDNSELKKKIDSYVNKYDDSETEEFETAEMRMNKALEQGFIGSLLNNQFKSFVKDYKINSNQQLQSLNRYKKNLLLELVYQSILEDLQSLIDIYEKFFENLKDTKVSLANSINQKAKQFEHTADPTKEYVLATKELQDKLWERVRNAETDDLLPDDVSQQIYVNLYDEFYKKEKSRFETEQQAMDVEEFYRNHVLDHCFNKLKYDPVVNLDYDVISALRKEAELLNVDPDAHIQERIKAMDNLALPFIPNMNDRRELKFWGIHDDSSRQLSEVEATELFEEDAIVDQAFSKYEVTCYRAHYGLEAHHFNKFSNGEKSSRHTKFPGAYYEAYYKTIKKLNRNEPAVTPHLDKNWHLPIYMPDINPSHKELDNQKVNRAFLLGLIYDWFQVVKDEGRYVFLYREDGHDRIILKGGSPVGHQLNLLRTALQYNPAIYDGIIQLADKELERGRKHFTEIEKHGFIKGAVQLPDLKMESVKNIMDAIIHFEYERTGDAQLEKQAQELRVQLIAEIKDYFNIMYGTQKVSAKKEAAQLLQKLWEESTAKDNLDPDSPQYRRWENTIRDELKNLKVHL</sequence>
<dbReference type="EMBL" id="FQVW01000014">
    <property type="protein sequence ID" value="SHG06205.1"/>
    <property type="molecule type" value="Genomic_DNA"/>
</dbReference>
<dbReference type="STRING" id="930117.SAMN05216225_101422"/>